<comment type="caution">
    <text evidence="2">The sequence shown here is derived from an EMBL/GenBank/DDBJ whole genome shotgun (WGS) entry which is preliminary data.</text>
</comment>
<dbReference type="Proteomes" id="UP000249061">
    <property type="component" value="Unassembled WGS sequence"/>
</dbReference>
<gene>
    <name evidence="2" type="ORF">DI536_03745</name>
</gene>
<reference evidence="2 3" key="1">
    <citation type="submission" date="2017-08" db="EMBL/GenBank/DDBJ databases">
        <title>Infants hospitalized years apart are colonized by the same room-sourced microbial strains.</title>
        <authorList>
            <person name="Brooks B."/>
            <person name="Olm M.R."/>
            <person name="Firek B.A."/>
            <person name="Baker R."/>
            <person name="Thomas B.C."/>
            <person name="Morowitz M.J."/>
            <person name="Banfield J.F."/>
        </authorList>
    </citation>
    <scope>NUCLEOTIDE SEQUENCE [LARGE SCALE GENOMIC DNA]</scope>
    <source>
        <strain evidence="2">S2_003_000_R2_14</strain>
    </source>
</reference>
<sequence length="162" mass="17372">MIRKLMTFSMVVAGVALAQAPGTTVRAPEYKQGAPLACPTGTRQMNGAGGTLAGCAKLVDGKPVFHGPVVRLYDDGKVEAVGQLQDGLRSGKWQMFTKDGALASEIEFLADSYNGHRIEYSNGKVVLDELYVAGKREGVQKKFNAQGVATVTEYRGDHPVNR</sequence>
<dbReference type="Gene3D" id="2.20.110.10">
    <property type="entry name" value="Histone H3 K4-specific methyltransferase SET7/9 N-terminal domain"/>
    <property type="match status" value="1"/>
</dbReference>
<evidence type="ECO:0000256" key="1">
    <source>
        <dbReference type="SAM" id="SignalP"/>
    </source>
</evidence>
<proteinExistence type="predicted"/>
<protein>
    <recommendedName>
        <fullName evidence="4">MORN repeat protein</fullName>
    </recommendedName>
</protein>
<accession>A0A2W5TYQ6</accession>
<feature type="chain" id="PRO_5016024833" description="MORN repeat protein" evidence="1">
    <location>
        <begin position="19"/>
        <end position="162"/>
    </location>
</feature>
<organism evidence="2 3">
    <name type="scientific">Archangium gephyra</name>
    <dbReference type="NCBI Taxonomy" id="48"/>
    <lineage>
        <taxon>Bacteria</taxon>
        <taxon>Pseudomonadati</taxon>
        <taxon>Myxococcota</taxon>
        <taxon>Myxococcia</taxon>
        <taxon>Myxococcales</taxon>
        <taxon>Cystobacterineae</taxon>
        <taxon>Archangiaceae</taxon>
        <taxon>Archangium</taxon>
    </lineage>
</organism>
<dbReference type="EMBL" id="QFQP01000002">
    <property type="protein sequence ID" value="PZR17446.1"/>
    <property type="molecule type" value="Genomic_DNA"/>
</dbReference>
<evidence type="ECO:0008006" key="4">
    <source>
        <dbReference type="Google" id="ProtNLM"/>
    </source>
</evidence>
<evidence type="ECO:0000313" key="2">
    <source>
        <dbReference type="EMBL" id="PZR17446.1"/>
    </source>
</evidence>
<keyword evidence="1" id="KW-0732">Signal</keyword>
<dbReference type="SUPFAM" id="SSF82185">
    <property type="entry name" value="Histone H3 K4-specific methyltransferase SET7/9 N-terminal domain"/>
    <property type="match status" value="1"/>
</dbReference>
<evidence type="ECO:0000313" key="3">
    <source>
        <dbReference type="Proteomes" id="UP000249061"/>
    </source>
</evidence>
<name>A0A2W5TYQ6_9BACT</name>
<feature type="signal peptide" evidence="1">
    <location>
        <begin position="1"/>
        <end position="18"/>
    </location>
</feature>
<dbReference type="AlphaFoldDB" id="A0A2W5TYQ6"/>